<gene>
    <name evidence="3" type="ORF">K469DRAFT_598366</name>
</gene>
<accession>A0A6A6DIP0</accession>
<dbReference type="InterPro" id="IPR021331">
    <property type="entry name" value="Hva1_TUDOR"/>
</dbReference>
<keyword evidence="4" id="KW-1185">Reference proteome</keyword>
<dbReference type="AlphaFoldDB" id="A0A6A6DIP0"/>
<feature type="region of interest" description="Disordered" evidence="1">
    <location>
        <begin position="1"/>
        <end position="215"/>
    </location>
</feature>
<dbReference type="Proteomes" id="UP000800200">
    <property type="component" value="Unassembled WGS sequence"/>
</dbReference>
<protein>
    <recommendedName>
        <fullName evidence="2">Hypervirulence associated protein TUDOR domain-containing protein</fullName>
    </recommendedName>
</protein>
<dbReference type="Pfam" id="PF11160">
    <property type="entry name" value="Hva1_TUDOR"/>
    <property type="match status" value="1"/>
</dbReference>
<dbReference type="OrthoDB" id="2131339at2759"/>
<evidence type="ECO:0000259" key="2">
    <source>
        <dbReference type="Pfam" id="PF11160"/>
    </source>
</evidence>
<evidence type="ECO:0000256" key="1">
    <source>
        <dbReference type="SAM" id="MobiDB-lite"/>
    </source>
</evidence>
<evidence type="ECO:0000313" key="3">
    <source>
        <dbReference type="EMBL" id="KAF2178803.1"/>
    </source>
</evidence>
<feature type="compositionally biased region" description="Basic and acidic residues" evidence="1">
    <location>
        <begin position="144"/>
        <end position="170"/>
    </location>
</feature>
<evidence type="ECO:0000313" key="4">
    <source>
        <dbReference type="Proteomes" id="UP000800200"/>
    </source>
</evidence>
<feature type="compositionally biased region" description="Basic and acidic residues" evidence="1">
    <location>
        <begin position="117"/>
        <end position="136"/>
    </location>
</feature>
<dbReference type="EMBL" id="ML994672">
    <property type="protein sequence ID" value="KAF2178803.1"/>
    <property type="molecule type" value="Genomic_DNA"/>
</dbReference>
<feature type="compositionally biased region" description="Basic and acidic residues" evidence="1">
    <location>
        <begin position="69"/>
        <end position="103"/>
    </location>
</feature>
<feature type="compositionally biased region" description="Basic and acidic residues" evidence="1">
    <location>
        <begin position="177"/>
        <end position="190"/>
    </location>
</feature>
<proteinExistence type="predicted"/>
<reference evidence="3" key="1">
    <citation type="journal article" date="2020" name="Stud. Mycol.">
        <title>101 Dothideomycetes genomes: a test case for predicting lifestyles and emergence of pathogens.</title>
        <authorList>
            <person name="Haridas S."/>
            <person name="Albert R."/>
            <person name="Binder M."/>
            <person name="Bloem J."/>
            <person name="Labutti K."/>
            <person name="Salamov A."/>
            <person name="Andreopoulos B."/>
            <person name="Baker S."/>
            <person name="Barry K."/>
            <person name="Bills G."/>
            <person name="Bluhm B."/>
            <person name="Cannon C."/>
            <person name="Castanera R."/>
            <person name="Culley D."/>
            <person name="Daum C."/>
            <person name="Ezra D."/>
            <person name="Gonzalez J."/>
            <person name="Henrissat B."/>
            <person name="Kuo A."/>
            <person name="Liang C."/>
            <person name="Lipzen A."/>
            <person name="Lutzoni F."/>
            <person name="Magnuson J."/>
            <person name="Mondo S."/>
            <person name="Nolan M."/>
            <person name="Ohm R."/>
            <person name="Pangilinan J."/>
            <person name="Park H.-J."/>
            <person name="Ramirez L."/>
            <person name="Alfaro M."/>
            <person name="Sun H."/>
            <person name="Tritt A."/>
            <person name="Yoshinaga Y."/>
            <person name="Zwiers L.-H."/>
            <person name="Turgeon B."/>
            <person name="Goodwin S."/>
            <person name="Spatafora J."/>
            <person name="Crous P."/>
            <person name="Grigoriev I."/>
        </authorList>
    </citation>
    <scope>NUCLEOTIDE SEQUENCE</scope>
    <source>
        <strain evidence="3">CBS 207.26</strain>
    </source>
</reference>
<organism evidence="3 4">
    <name type="scientific">Zopfia rhizophila CBS 207.26</name>
    <dbReference type="NCBI Taxonomy" id="1314779"/>
    <lineage>
        <taxon>Eukaryota</taxon>
        <taxon>Fungi</taxon>
        <taxon>Dikarya</taxon>
        <taxon>Ascomycota</taxon>
        <taxon>Pezizomycotina</taxon>
        <taxon>Dothideomycetes</taxon>
        <taxon>Dothideomycetes incertae sedis</taxon>
        <taxon>Zopfiaceae</taxon>
        <taxon>Zopfia</taxon>
    </lineage>
</organism>
<feature type="domain" description="Hypervirulence associated protein TUDOR" evidence="2">
    <location>
        <begin position="9"/>
        <end position="74"/>
    </location>
</feature>
<name>A0A6A6DIP0_9PEZI</name>
<sequence length="215" mass="23659">MADTQIQEGDQVSWQWSGSRPSGEVAEVAETREQGELAIESNKGSTIKTNADPEDSTAHIARPGNDVVRPAHEVEIEKANGVNEEKQDGPEKPAEEKKDEPEKQNGVAEPAEEPMPEESKKQAEEPKTGQKRKAEDEPAAETNGAKEDEKDEEPAAKKQKTDEVEADSKAKSKPGRPKKEATGLKKEKKEPVRKRQPKKPPTADGRVRRSARNKS</sequence>
<feature type="compositionally biased region" description="Polar residues" evidence="1">
    <location>
        <begin position="1"/>
        <end position="20"/>
    </location>
</feature>